<keyword evidence="2 4" id="KW-0863">Zinc-finger</keyword>
<dbReference type="Proteomes" id="UP000652761">
    <property type="component" value="Unassembled WGS sequence"/>
</dbReference>
<dbReference type="Pfam" id="PF13920">
    <property type="entry name" value="zf-C3HC4_3"/>
    <property type="match status" value="1"/>
</dbReference>
<dbReference type="InterPro" id="IPR013083">
    <property type="entry name" value="Znf_RING/FYVE/PHD"/>
</dbReference>
<keyword evidence="1" id="KW-0479">Metal-binding</keyword>
<evidence type="ECO:0000313" key="8">
    <source>
        <dbReference type="Proteomes" id="UP000652761"/>
    </source>
</evidence>
<evidence type="ECO:0000256" key="2">
    <source>
        <dbReference type="ARBA" id="ARBA00022771"/>
    </source>
</evidence>
<feature type="coiled-coil region" evidence="5">
    <location>
        <begin position="174"/>
        <end position="222"/>
    </location>
</feature>
<sequence length="331" mass="37103">MAYPQQHHHLTQQQQQQQPRPFRNFVPIDGQVAPATLAFVSSGSIPEQPLPQNPPSFMQVMGLAPAGAADVGGGSSGWGEAVLSLQPPLGKRRMKEQELLNSSPVSTGLGLSLDDRRLAAASSSSGDSSSLLLMLDDEIDRELRRQEAEMERFLKIQGEQLRQAILEKVQSKQLETLASVEEKISRRLREKEAEVEDINRRNWELEEQMKQLTAEVGTWQNRAKYNENMIGTLRYHLQQVAQSRDSKEGCGDSEVDDTASCCNVKPIDFELVCKDSKDLKELMTCKVCRVSEVCMLLLPCRHLCLCKNCESKLSFCPMCQSSKVIGMEIYM</sequence>
<proteinExistence type="predicted"/>
<dbReference type="FunFam" id="3.30.40.10:FF:000239">
    <property type="entry name" value="probable BOI-related E3 ubiquitin-protein ligase 2"/>
    <property type="match status" value="1"/>
</dbReference>
<protein>
    <recommendedName>
        <fullName evidence="6">RING-type domain-containing protein</fullName>
    </recommendedName>
</protein>
<gene>
    <name evidence="7" type="ORF">Taro_049060</name>
</gene>
<dbReference type="PROSITE" id="PS50089">
    <property type="entry name" value="ZF_RING_2"/>
    <property type="match status" value="1"/>
</dbReference>
<dbReference type="AlphaFoldDB" id="A0A843X9U6"/>
<dbReference type="PANTHER" id="PTHR42647:SF10">
    <property type="entry name" value="F2G19.2"/>
    <property type="match status" value="1"/>
</dbReference>
<evidence type="ECO:0000256" key="4">
    <source>
        <dbReference type="PROSITE-ProRule" id="PRU00175"/>
    </source>
</evidence>
<dbReference type="PANTHER" id="PTHR42647">
    <property type="entry name" value="SBP (S-RIBONUCLEASE BINDING PROTEIN) FAMILY PROTEIN"/>
    <property type="match status" value="1"/>
</dbReference>
<accession>A0A843X9U6</accession>
<evidence type="ECO:0000256" key="1">
    <source>
        <dbReference type="ARBA" id="ARBA00022723"/>
    </source>
</evidence>
<keyword evidence="5" id="KW-0175">Coiled coil</keyword>
<dbReference type="InterPro" id="IPR001841">
    <property type="entry name" value="Znf_RING"/>
</dbReference>
<keyword evidence="8" id="KW-1185">Reference proteome</keyword>
<evidence type="ECO:0000313" key="7">
    <source>
        <dbReference type="EMBL" id="MQM16106.1"/>
    </source>
</evidence>
<dbReference type="Gene3D" id="3.30.40.10">
    <property type="entry name" value="Zinc/RING finger domain, C3HC4 (zinc finger)"/>
    <property type="match status" value="1"/>
</dbReference>
<dbReference type="EMBL" id="NMUH01006846">
    <property type="protein sequence ID" value="MQM16106.1"/>
    <property type="molecule type" value="Genomic_DNA"/>
</dbReference>
<comment type="caution">
    <text evidence="7">The sequence shown here is derived from an EMBL/GenBank/DDBJ whole genome shotgun (WGS) entry which is preliminary data.</text>
</comment>
<reference evidence="7" key="1">
    <citation type="submission" date="2017-07" db="EMBL/GenBank/DDBJ databases">
        <title>Taro Niue Genome Assembly and Annotation.</title>
        <authorList>
            <person name="Atibalentja N."/>
            <person name="Keating K."/>
            <person name="Fields C.J."/>
        </authorList>
    </citation>
    <scope>NUCLEOTIDE SEQUENCE</scope>
    <source>
        <strain evidence="7">Niue_2</strain>
        <tissue evidence="7">Leaf</tissue>
    </source>
</reference>
<dbReference type="GO" id="GO:0004842">
    <property type="term" value="F:ubiquitin-protein transferase activity"/>
    <property type="evidence" value="ECO:0007669"/>
    <property type="project" value="TreeGrafter"/>
</dbReference>
<name>A0A843X9U6_COLES</name>
<evidence type="ECO:0000256" key="5">
    <source>
        <dbReference type="SAM" id="Coils"/>
    </source>
</evidence>
<keyword evidence="3" id="KW-0862">Zinc</keyword>
<dbReference type="OrthoDB" id="1711136at2759"/>
<organism evidence="7 8">
    <name type="scientific">Colocasia esculenta</name>
    <name type="common">Wild taro</name>
    <name type="synonym">Arum esculentum</name>
    <dbReference type="NCBI Taxonomy" id="4460"/>
    <lineage>
        <taxon>Eukaryota</taxon>
        <taxon>Viridiplantae</taxon>
        <taxon>Streptophyta</taxon>
        <taxon>Embryophyta</taxon>
        <taxon>Tracheophyta</taxon>
        <taxon>Spermatophyta</taxon>
        <taxon>Magnoliopsida</taxon>
        <taxon>Liliopsida</taxon>
        <taxon>Araceae</taxon>
        <taxon>Aroideae</taxon>
        <taxon>Colocasieae</taxon>
        <taxon>Colocasia</taxon>
    </lineage>
</organism>
<dbReference type="GO" id="GO:0008270">
    <property type="term" value="F:zinc ion binding"/>
    <property type="evidence" value="ECO:0007669"/>
    <property type="project" value="UniProtKB-KW"/>
</dbReference>
<dbReference type="SMR" id="A0A843X9U6"/>
<dbReference type="CDD" id="cd16649">
    <property type="entry name" value="mRING-HC-C3HC5_CGRF1-like"/>
    <property type="match status" value="1"/>
</dbReference>
<feature type="domain" description="RING-type" evidence="6">
    <location>
        <begin position="285"/>
        <end position="320"/>
    </location>
</feature>
<evidence type="ECO:0000259" key="6">
    <source>
        <dbReference type="PROSITE" id="PS50089"/>
    </source>
</evidence>
<evidence type="ECO:0000256" key="3">
    <source>
        <dbReference type="ARBA" id="ARBA00022833"/>
    </source>
</evidence>